<dbReference type="InterPro" id="IPR000477">
    <property type="entry name" value="RT_dom"/>
</dbReference>
<feature type="domain" description="Reverse transcriptase" evidence="1">
    <location>
        <begin position="168"/>
        <end position="449"/>
    </location>
</feature>
<gene>
    <name evidence="2" type="ORF">KK1_003777</name>
</gene>
<dbReference type="PROSITE" id="PS50878">
    <property type="entry name" value="RT_POL"/>
    <property type="match status" value="1"/>
</dbReference>
<name>A0A151SRU5_CAJCA</name>
<accession>A0A151SRU5</accession>
<dbReference type="AlphaFoldDB" id="A0A151SRU5"/>
<dbReference type="InterPro" id="IPR043502">
    <property type="entry name" value="DNA/RNA_pol_sf"/>
</dbReference>
<dbReference type="PANTHER" id="PTHR31635">
    <property type="entry name" value="REVERSE TRANSCRIPTASE DOMAIN-CONTAINING PROTEIN-RELATED"/>
    <property type="match status" value="1"/>
</dbReference>
<evidence type="ECO:0000313" key="3">
    <source>
        <dbReference type="Proteomes" id="UP000075243"/>
    </source>
</evidence>
<dbReference type="PANTHER" id="PTHR31635:SF196">
    <property type="entry name" value="REVERSE TRANSCRIPTASE DOMAIN-CONTAINING PROTEIN-RELATED"/>
    <property type="match status" value="1"/>
</dbReference>
<dbReference type="CDD" id="cd01650">
    <property type="entry name" value="RT_nLTR_like"/>
    <property type="match status" value="1"/>
</dbReference>
<protein>
    <submittedName>
        <fullName evidence="2">Retrovirus-related Pol polyprotein LINE-1</fullName>
    </submittedName>
</protein>
<dbReference type="OMA" id="NHARHPI"/>
<evidence type="ECO:0000313" key="2">
    <source>
        <dbReference type="EMBL" id="KYP57513.1"/>
    </source>
</evidence>
<reference evidence="2 3" key="1">
    <citation type="journal article" date="2012" name="Nat. Biotechnol.">
        <title>Draft genome sequence of pigeonpea (Cajanus cajan), an orphan legume crop of resource-poor farmers.</title>
        <authorList>
            <person name="Varshney R.K."/>
            <person name="Chen W."/>
            <person name="Li Y."/>
            <person name="Bharti A.K."/>
            <person name="Saxena R.K."/>
            <person name="Schlueter J.A."/>
            <person name="Donoghue M.T."/>
            <person name="Azam S."/>
            <person name="Fan G."/>
            <person name="Whaley A.M."/>
            <person name="Farmer A.D."/>
            <person name="Sheridan J."/>
            <person name="Iwata A."/>
            <person name="Tuteja R."/>
            <person name="Penmetsa R.V."/>
            <person name="Wu W."/>
            <person name="Upadhyaya H.D."/>
            <person name="Yang S.P."/>
            <person name="Shah T."/>
            <person name="Saxena K.B."/>
            <person name="Michael T."/>
            <person name="McCombie W.R."/>
            <person name="Yang B."/>
            <person name="Zhang G."/>
            <person name="Yang H."/>
            <person name="Wang J."/>
            <person name="Spillane C."/>
            <person name="Cook D.R."/>
            <person name="May G.D."/>
            <person name="Xu X."/>
            <person name="Jackson S.A."/>
        </authorList>
    </citation>
    <scope>NUCLEOTIDE SEQUENCE [LARGE SCALE GENOMIC DNA]</scope>
    <source>
        <strain evidence="3">cv. Asha</strain>
    </source>
</reference>
<proteinExistence type="predicted"/>
<evidence type="ECO:0000259" key="1">
    <source>
        <dbReference type="PROSITE" id="PS50878"/>
    </source>
</evidence>
<dbReference type="Pfam" id="PF00078">
    <property type="entry name" value="RVT_1"/>
    <property type="match status" value="1"/>
</dbReference>
<sequence length="520" mass="59566">MIMGDFNAVLFSFERQGGVELDLILKREEILWYQKSRCKWLLLGDKNTRYFHGSTIVRRRKSKIEKLMNDNDEWVTQKEELEGMVTNFYRTLFSDTDEAETFPISNAFQHLEDNELASIGSPIGNNEILSAIKSMGSFKAPGPDGLQAIFYQSQWDVVGNSVCQLIHEIEENPQKIAEINETLIVLIPKVESVTHLKQMRPIGLCNVSYKIISKVLARRLNNVMEKLVHPNQCSFIPQRHSKDNIIIFQEVIHTMRHKSGNKGWMAIKIDLEKAYDRLKWSFVKDTLLDIGLPNQFVNLVWVSISSPKLRMLWNGEALEEFVPSRGIRQGDPISPYLFVLCMERLFHLITTTVDSQQWKPIRLSRDGPLLSHLAFADDLILFAEATLDQVEVIQSCLNHFCASSGQKVSIEKTRIYFSKNVSHIVRNEVSSAFGFQRTDNLGKYLGIPAHHSRVCRRDYQGIIERVNKRLSGWKSSTLSFAGRLTLCKSVLSAIPSYTMQSVFLPRSVCDEVDRLCSNFL</sequence>
<dbReference type="Proteomes" id="UP000075243">
    <property type="component" value="Chromosome 11"/>
</dbReference>
<dbReference type="SUPFAM" id="SSF56672">
    <property type="entry name" value="DNA/RNA polymerases"/>
    <property type="match status" value="1"/>
</dbReference>
<organism evidence="2 3">
    <name type="scientific">Cajanus cajan</name>
    <name type="common">Pigeon pea</name>
    <name type="synonym">Cajanus indicus</name>
    <dbReference type="NCBI Taxonomy" id="3821"/>
    <lineage>
        <taxon>Eukaryota</taxon>
        <taxon>Viridiplantae</taxon>
        <taxon>Streptophyta</taxon>
        <taxon>Embryophyta</taxon>
        <taxon>Tracheophyta</taxon>
        <taxon>Spermatophyta</taxon>
        <taxon>Magnoliopsida</taxon>
        <taxon>eudicotyledons</taxon>
        <taxon>Gunneridae</taxon>
        <taxon>Pentapetalae</taxon>
        <taxon>rosids</taxon>
        <taxon>fabids</taxon>
        <taxon>Fabales</taxon>
        <taxon>Fabaceae</taxon>
        <taxon>Papilionoideae</taxon>
        <taxon>50 kb inversion clade</taxon>
        <taxon>NPAAA clade</taxon>
        <taxon>indigoferoid/millettioid clade</taxon>
        <taxon>Phaseoleae</taxon>
        <taxon>Cajanus</taxon>
    </lineage>
</organism>
<keyword evidence="3" id="KW-1185">Reference proteome</keyword>
<dbReference type="EMBL" id="CM003613">
    <property type="protein sequence ID" value="KYP57513.1"/>
    <property type="molecule type" value="Genomic_DNA"/>
</dbReference>
<dbReference type="Gramene" id="C.cajan_03697.t">
    <property type="protein sequence ID" value="C.cajan_03697.t"/>
    <property type="gene ID" value="C.cajan_03697"/>
</dbReference>